<dbReference type="GO" id="GO:0036064">
    <property type="term" value="C:ciliary basal body"/>
    <property type="evidence" value="ECO:0007669"/>
    <property type="project" value="TreeGrafter"/>
</dbReference>
<comment type="caution">
    <text evidence="7">The sequence shown here is derived from an EMBL/GenBank/DDBJ whole genome shotgun (WGS) entry which is preliminary data.</text>
</comment>
<feature type="transmembrane region" description="Helical" evidence="6">
    <location>
        <begin position="224"/>
        <end position="247"/>
    </location>
</feature>
<keyword evidence="4 6" id="KW-1133">Transmembrane helix</keyword>
<evidence type="ECO:0000256" key="2">
    <source>
        <dbReference type="ARBA" id="ARBA00008803"/>
    </source>
</evidence>
<feature type="transmembrane region" description="Helical" evidence="6">
    <location>
        <begin position="321"/>
        <end position="341"/>
    </location>
</feature>
<proteinExistence type="inferred from homology"/>
<dbReference type="GO" id="GO:0005789">
    <property type="term" value="C:endoplasmic reticulum membrane"/>
    <property type="evidence" value="ECO:0007669"/>
    <property type="project" value="TreeGrafter"/>
</dbReference>
<dbReference type="PANTHER" id="PTHR13317">
    <property type="entry name" value="TRANSMEMBRANE ANTERIOR POSTERIOR TRANSFORMATION PROTEIN 1 HOMOLOG"/>
    <property type="match status" value="1"/>
</dbReference>
<evidence type="ECO:0000256" key="6">
    <source>
        <dbReference type="SAM" id="Phobius"/>
    </source>
</evidence>
<feature type="transmembrane region" description="Helical" evidence="6">
    <location>
        <begin position="102"/>
        <end position="122"/>
    </location>
</feature>
<feature type="transmembrane region" description="Helical" evidence="6">
    <location>
        <begin position="403"/>
        <end position="427"/>
    </location>
</feature>
<evidence type="ECO:0008006" key="9">
    <source>
        <dbReference type="Google" id="ProtNLM"/>
    </source>
</evidence>
<evidence type="ECO:0000256" key="1">
    <source>
        <dbReference type="ARBA" id="ARBA00004141"/>
    </source>
</evidence>
<protein>
    <recommendedName>
        <fullName evidence="9">Protein TAPT1 homolog</fullName>
    </recommendedName>
</protein>
<dbReference type="InterPro" id="IPR008010">
    <property type="entry name" value="Tatp1"/>
</dbReference>
<reference evidence="7" key="1">
    <citation type="journal article" date="2021" name="G3 (Bethesda)">
        <title>Genome and transcriptome analysis of the beet armyworm Spodoptera exigua reveals targets for pest control. .</title>
        <authorList>
            <person name="Simon S."/>
            <person name="Breeschoten T."/>
            <person name="Jansen H.J."/>
            <person name="Dirks R.P."/>
            <person name="Schranz M.E."/>
            <person name="Ros V.I.D."/>
        </authorList>
    </citation>
    <scope>NUCLEOTIDE SEQUENCE</scope>
    <source>
        <strain evidence="7">TB_SE_WUR_2020</strain>
    </source>
</reference>
<gene>
    <name evidence="7" type="ORF">HF086_007619</name>
</gene>
<feature type="transmembrane region" description="Helical" evidence="6">
    <location>
        <begin position="152"/>
        <end position="174"/>
    </location>
</feature>
<name>A0A922MU74_SPOEX</name>
<sequence>MLNKNEDVQEQTKRLRFKSITNTQNSSGDLSFDRGAKETKCKDPEKAASLFAFLHVELTRGYLLEHDEERFSARREKVYSFIKIPQELEKFMAYGFFQCADSLLFVYTFLPLRFIMAIWTLFSRLFRKCFGFYSNSRKSILKPAETCDMLKGFILVICSILMCYIDTNMMYHLVKSQSVMKLYIFYNMLEVGDRLFSAFGQDTIDALFWTATEPRDRRREHLGVIPHLLFAMIYVFLHSLLVLFQATTLNVAFNSNNKSLLIIMMSNNFVELKGSVFKKFDKNNLFQVSCSDVRERLHLSVLLFIVVLQTMKEYMWKEERFWILAPDCVLVLTFEVIIDWVKHAFITREYTVSLAYDVAQTRQKYAFSDHSDLVARRMGFIPLPLGVVITRVLVHAVKVDGFAAIFLITLAYLCLISVRVLVSIVILGKACDLITQHQTEKNESYHATPKR</sequence>
<evidence type="ECO:0000256" key="4">
    <source>
        <dbReference type="ARBA" id="ARBA00022989"/>
    </source>
</evidence>
<evidence type="ECO:0000256" key="5">
    <source>
        <dbReference type="ARBA" id="ARBA00023136"/>
    </source>
</evidence>
<keyword evidence="5 6" id="KW-0472">Membrane</keyword>
<keyword evidence="3 6" id="KW-0812">Transmembrane</keyword>
<evidence type="ECO:0000256" key="3">
    <source>
        <dbReference type="ARBA" id="ARBA00022692"/>
    </source>
</evidence>
<organism evidence="7 8">
    <name type="scientific">Spodoptera exigua</name>
    <name type="common">Beet armyworm</name>
    <name type="synonym">Noctua fulgens</name>
    <dbReference type="NCBI Taxonomy" id="7107"/>
    <lineage>
        <taxon>Eukaryota</taxon>
        <taxon>Metazoa</taxon>
        <taxon>Ecdysozoa</taxon>
        <taxon>Arthropoda</taxon>
        <taxon>Hexapoda</taxon>
        <taxon>Insecta</taxon>
        <taxon>Pterygota</taxon>
        <taxon>Neoptera</taxon>
        <taxon>Endopterygota</taxon>
        <taxon>Lepidoptera</taxon>
        <taxon>Glossata</taxon>
        <taxon>Ditrysia</taxon>
        <taxon>Noctuoidea</taxon>
        <taxon>Noctuidae</taxon>
        <taxon>Amphipyrinae</taxon>
        <taxon>Spodoptera</taxon>
    </lineage>
</organism>
<comment type="subcellular location">
    <subcellularLocation>
        <location evidence="1">Membrane</location>
        <topology evidence="1">Multi-pass membrane protein</topology>
    </subcellularLocation>
</comment>
<dbReference type="Proteomes" id="UP000814243">
    <property type="component" value="Unassembled WGS sequence"/>
</dbReference>
<dbReference type="AlphaFoldDB" id="A0A922MU74"/>
<feature type="transmembrane region" description="Helical" evidence="6">
    <location>
        <begin position="378"/>
        <end position="397"/>
    </location>
</feature>
<evidence type="ECO:0000313" key="7">
    <source>
        <dbReference type="EMBL" id="KAH9642487.1"/>
    </source>
</evidence>
<dbReference type="Pfam" id="PF05346">
    <property type="entry name" value="DUF747"/>
    <property type="match status" value="1"/>
</dbReference>
<dbReference type="PANTHER" id="PTHR13317:SF4">
    <property type="entry name" value="TRANSMEMBRANE ANTERIOR POSTERIOR TRANSFORMATION PROTEIN 1 HOMOLOG"/>
    <property type="match status" value="1"/>
</dbReference>
<dbReference type="GO" id="GO:0045724">
    <property type="term" value="P:positive regulation of cilium assembly"/>
    <property type="evidence" value="ECO:0007669"/>
    <property type="project" value="TreeGrafter"/>
</dbReference>
<accession>A0A922MU74</accession>
<comment type="similarity">
    <text evidence="2">Belongs to the TAPT1 family.</text>
</comment>
<evidence type="ECO:0000313" key="8">
    <source>
        <dbReference type="Proteomes" id="UP000814243"/>
    </source>
</evidence>
<dbReference type="EMBL" id="JACEFF010000189">
    <property type="protein sequence ID" value="KAH9642487.1"/>
    <property type="molecule type" value="Genomic_DNA"/>
</dbReference>